<keyword evidence="1" id="KW-0479">Metal-binding</keyword>
<dbReference type="Gene3D" id="2.70.150.10">
    <property type="entry name" value="Calcium-transporting ATPase, cytoplasmic transduction domain A"/>
    <property type="match status" value="1"/>
</dbReference>
<evidence type="ECO:0000313" key="5">
    <source>
        <dbReference type="Proteomes" id="UP000315295"/>
    </source>
</evidence>
<dbReference type="EMBL" id="VIEB01000194">
    <property type="protein sequence ID" value="TQE01477.1"/>
    <property type="molecule type" value="Genomic_DNA"/>
</dbReference>
<dbReference type="SUPFAM" id="SSF81653">
    <property type="entry name" value="Calcium ATPase, transduction domain A"/>
    <property type="match status" value="1"/>
</dbReference>
<dbReference type="Proteomes" id="UP000315295">
    <property type="component" value="Unassembled WGS sequence"/>
</dbReference>
<reference evidence="4 5" key="1">
    <citation type="journal article" date="2019" name="G3 (Bethesda)">
        <title>Sequencing of a Wild Apple (Malus baccata) Genome Unravels the Differences Between Cultivated and Wild Apple Species Regarding Disease Resistance and Cold Tolerance.</title>
        <authorList>
            <person name="Chen X."/>
        </authorList>
    </citation>
    <scope>NUCLEOTIDE SEQUENCE [LARGE SCALE GENOMIC DNA]</scope>
    <source>
        <strain evidence="5">cv. Shandingzi</strain>
        <tissue evidence="4">Leaves</tissue>
    </source>
</reference>
<keyword evidence="5" id="KW-1185">Reference proteome</keyword>
<organism evidence="4 5">
    <name type="scientific">Malus baccata</name>
    <name type="common">Siberian crab apple</name>
    <name type="synonym">Pyrus baccata</name>
    <dbReference type="NCBI Taxonomy" id="106549"/>
    <lineage>
        <taxon>Eukaryota</taxon>
        <taxon>Viridiplantae</taxon>
        <taxon>Streptophyta</taxon>
        <taxon>Embryophyta</taxon>
        <taxon>Tracheophyta</taxon>
        <taxon>Spermatophyta</taxon>
        <taxon>Magnoliopsida</taxon>
        <taxon>eudicotyledons</taxon>
        <taxon>Gunneridae</taxon>
        <taxon>Pentapetalae</taxon>
        <taxon>rosids</taxon>
        <taxon>fabids</taxon>
        <taxon>Rosales</taxon>
        <taxon>Rosaceae</taxon>
        <taxon>Amygdaloideae</taxon>
        <taxon>Maleae</taxon>
        <taxon>Malus</taxon>
    </lineage>
</organism>
<dbReference type="Pfam" id="PF00122">
    <property type="entry name" value="E1-E2_ATPase"/>
    <property type="match status" value="1"/>
</dbReference>
<sequence>MLTGESLPVFKEKDLTVSAGTINWDGPLRVEASSTGSNSMIFKIVRMVEDAQGHEAPIQRLADLIAGLFVYSIMTLSDISL</sequence>
<evidence type="ECO:0000313" key="4">
    <source>
        <dbReference type="EMBL" id="TQE01477.1"/>
    </source>
</evidence>
<dbReference type="InterPro" id="IPR059000">
    <property type="entry name" value="ATPase_P-type_domA"/>
</dbReference>
<dbReference type="PANTHER" id="PTHR43520">
    <property type="entry name" value="ATP7, ISOFORM B"/>
    <property type="match status" value="1"/>
</dbReference>
<dbReference type="STRING" id="106549.A0A540MRQ8"/>
<dbReference type="GO" id="GO:0055070">
    <property type="term" value="P:copper ion homeostasis"/>
    <property type="evidence" value="ECO:0007669"/>
    <property type="project" value="TreeGrafter"/>
</dbReference>
<name>A0A540MRQ8_MALBA</name>
<keyword evidence="2" id="KW-1278">Translocase</keyword>
<dbReference type="AlphaFoldDB" id="A0A540MRQ8"/>
<protein>
    <recommendedName>
        <fullName evidence="3">P-type ATPase A domain-containing protein</fullName>
    </recommendedName>
</protein>
<dbReference type="GO" id="GO:0005507">
    <property type="term" value="F:copper ion binding"/>
    <property type="evidence" value="ECO:0007669"/>
    <property type="project" value="TreeGrafter"/>
</dbReference>
<accession>A0A540MRQ8</accession>
<feature type="domain" description="P-type ATPase A" evidence="3">
    <location>
        <begin position="1"/>
        <end position="49"/>
    </location>
</feature>
<gene>
    <name evidence="4" type="ORF">C1H46_012957</name>
</gene>
<evidence type="ECO:0000256" key="1">
    <source>
        <dbReference type="ARBA" id="ARBA00022723"/>
    </source>
</evidence>
<evidence type="ECO:0000256" key="2">
    <source>
        <dbReference type="ARBA" id="ARBA00022967"/>
    </source>
</evidence>
<dbReference type="PANTHER" id="PTHR43520:SF19">
    <property type="entry name" value="COPPER-TRANSPORTING ATPASE PAA2, CHLOROPLASTIC"/>
    <property type="match status" value="1"/>
</dbReference>
<comment type="caution">
    <text evidence="4">The sequence shown here is derived from an EMBL/GenBank/DDBJ whole genome shotgun (WGS) entry which is preliminary data.</text>
</comment>
<dbReference type="GO" id="GO:0016020">
    <property type="term" value="C:membrane"/>
    <property type="evidence" value="ECO:0007669"/>
    <property type="project" value="TreeGrafter"/>
</dbReference>
<proteinExistence type="predicted"/>
<dbReference type="GO" id="GO:0043682">
    <property type="term" value="F:P-type divalent copper transporter activity"/>
    <property type="evidence" value="ECO:0007669"/>
    <property type="project" value="TreeGrafter"/>
</dbReference>
<dbReference type="InterPro" id="IPR008250">
    <property type="entry name" value="ATPase_P-typ_transduc_dom_A_sf"/>
</dbReference>
<evidence type="ECO:0000259" key="3">
    <source>
        <dbReference type="Pfam" id="PF00122"/>
    </source>
</evidence>